<dbReference type="EMBL" id="KZ819679">
    <property type="protein sequence ID" value="PWN24719.1"/>
    <property type="molecule type" value="Genomic_DNA"/>
</dbReference>
<dbReference type="GO" id="GO:0006338">
    <property type="term" value="P:chromatin remodeling"/>
    <property type="evidence" value="ECO:0007669"/>
    <property type="project" value="InterPro"/>
</dbReference>
<name>A0A316UHN8_9BASI</name>
<feature type="compositionally biased region" description="Pro residues" evidence="1">
    <location>
        <begin position="197"/>
        <end position="207"/>
    </location>
</feature>
<feature type="compositionally biased region" description="Acidic residues" evidence="1">
    <location>
        <begin position="342"/>
        <end position="364"/>
    </location>
</feature>
<feature type="compositionally biased region" description="Low complexity" evidence="1">
    <location>
        <begin position="7"/>
        <end position="21"/>
    </location>
</feature>
<organism evidence="2 3">
    <name type="scientific">Jaminaea rosea</name>
    <dbReference type="NCBI Taxonomy" id="1569628"/>
    <lineage>
        <taxon>Eukaryota</taxon>
        <taxon>Fungi</taxon>
        <taxon>Dikarya</taxon>
        <taxon>Basidiomycota</taxon>
        <taxon>Ustilaginomycotina</taxon>
        <taxon>Exobasidiomycetes</taxon>
        <taxon>Microstromatales</taxon>
        <taxon>Microstromatales incertae sedis</taxon>
        <taxon>Jaminaea</taxon>
    </lineage>
</organism>
<gene>
    <name evidence="2" type="ORF">BDZ90DRAFT_276179</name>
</gene>
<feature type="region of interest" description="Disordered" evidence="1">
    <location>
        <begin position="194"/>
        <end position="384"/>
    </location>
</feature>
<dbReference type="PANTHER" id="PTHR47092">
    <property type="entry name" value="CAT EYE SYNDROME CRITICAL REGION PROTEIN 2"/>
    <property type="match status" value="1"/>
</dbReference>
<reference evidence="2 3" key="1">
    <citation type="journal article" date="2018" name="Mol. Biol. Evol.">
        <title>Broad Genomic Sampling Reveals a Smut Pathogenic Ancestry of the Fungal Clade Ustilaginomycotina.</title>
        <authorList>
            <person name="Kijpornyongpan T."/>
            <person name="Mondo S.J."/>
            <person name="Barry K."/>
            <person name="Sandor L."/>
            <person name="Lee J."/>
            <person name="Lipzen A."/>
            <person name="Pangilinan J."/>
            <person name="LaButti K."/>
            <person name="Hainaut M."/>
            <person name="Henrissat B."/>
            <person name="Grigoriev I.V."/>
            <person name="Spatafora J.W."/>
            <person name="Aime M.C."/>
        </authorList>
    </citation>
    <scope>NUCLEOTIDE SEQUENCE [LARGE SCALE GENOMIC DNA]</scope>
    <source>
        <strain evidence="2 3">MCA 5214</strain>
    </source>
</reference>
<feature type="compositionally biased region" description="Low complexity" evidence="1">
    <location>
        <begin position="263"/>
        <end position="279"/>
    </location>
</feature>
<dbReference type="STRING" id="1569628.A0A316UHN8"/>
<evidence type="ECO:0000313" key="2">
    <source>
        <dbReference type="EMBL" id="PWN24719.1"/>
    </source>
</evidence>
<dbReference type="AlphaFoldDB" id="A0A316UHN8"/>
<dbReference type="Proteomes" id="UP000245884">
    <property type="component" value="Unassembled WGS sequence"/>
</dbReference>
<dbReference type="PANTHER" id="PTHR47092:SF1">
    <property type="entry name" value="CHROMATIN REMODELING REGULATOR CECR2"/>
    <property type="match status" value="1"/>
</dbReference>
<feature type="region of interest" description="Disordered" evidence="1">
    <location>
        <begin position="112"/>
        <end position="132"/>
    </location>
</feature>
<feature type="compositionally biased region" description="Low complexity" evidence="1">
    <location>
        <begin position="365"/>
        <end position="374"/>
    </location>
</feature>
<accession>A0A316UHN8</accession>
<dbReference type="GO" id="GO:0090537">
    <property type="term" value="C:CERF complex"/>
    <property type="evidence" value="ECO:0007669"/>
    <property type="project" value="InterPro"/>
</dbReference>
<feature type="compositionally biased region" description="Acidic residues" evidence="1">
    <location>
        <begin position="316"/>
        <end position="334"/>
    </location>
</feature>
<keyword evidence="3" id="KW-1185">Reference proteome</keyword>
<dbReference type="GeneID" id="37030741"/>
<feature type="region of interest" description="Disordered" evidence="1">
    <location>
        <begin position="447"/>
        <end position="466"/>
    </location>
</feature>
<evidence type="ECO:0008006" key="4">
    <source>
        <dbReference type="Google" id="ProtNLM"/>
    </source>
</evidence>
<dbReference type="InterPro" id="IPR029614">
    <property type="entry name" value="CECR2"/>
</dbReference>
<sequence>MPRRSLPQPAATATMAQPSTSHASSSNDPFLSAIGQLRRDWRFAAVCQFLVTFEEAFGMSGFKTDSLEHDLAASTYETVPNLMRRLLYTLTLDKSVSIDNWQDRLRIQYARRTSPEEDGPNPLGSEEEPTNWETLPLATKVRSIHDLCEWQWVDAERFRKLLRSDEDAENWRIYPVGYDGQDNTYWLFDDNRLWVQHPPPPPPPKARPPPKKGSKRARAEAAAAKRAADKAKAVAKPAANGNRTSRRTQPQPQPPPAKRPRTSRSNAAPAPAASSPRGSRSSRRLRGNADDDGWEQIPPELLDSGLGSNGVGKHEDDDDDSELSEPPSQDEELEEVTKQDDAADETVEGDTMDLDDSTLVEQDDAAAGGSSGNSKAEPNDAEPSWIEFEAIAVTRSEWEAMQTRFAKSKHPDEKAFHKLLTTDLCPRILADIAEAEKQAAMEAALASRKRSSRIATKEAEREAEQKQLEARAAMEERMKRIRNEEEAAARREEEARQEEKRREDRLREREDRIKAREMEAERKAIMEMEERERREKMREMRAKKREMIAAGELDPTAAKGAQSGGTENNEDEDWDLACEVCLKQARNPELDQDEQIVCSHQVLGLV</sequence>
<feature type="region of interest" description="Disordered" evidence="1">
    <location>
        <begin position="546"/>
        <end position="572"/>
    </location>
</feature>
<dbReference type="OrthoDB" id="303107at2759"/>
<dbReference type="RefSeq" id="XP_025359331.1">
    <property type="nucleotide sequence ID" value="XM_025508918.1"/>
</dbReference>
<proteinExistence type="predicted"/>
<feature type="region of interest" description="Disordered" evidence="1">
    <location>
        <begin position="1"/>
        <end position="27"/>
    </location>
</feature>
<evidence type="ECO:0000256" key="1">
    <source>
        <dbReference type="SAM" id="MobiDB-lite"/>
    </source>
</evidence>
<feature type="compositionally biased region" description="Basic and acidic residues" evidence="1">
    <location>
        <begin position="455"/>
        <end position="466"/>
    </location>
</feature>
<evidence type="ECO:0000313" key="3">
    <source>
        <dbReference type="Proteomes" id="UP000245884"/>
    </source>
</evidence>
<protein>
    <recommendedName>
        <fullName evidence="4">WHIM1 domain-containing protein</fullName>
    </recommendedName>
</protein>
<feature type="region of interest" description="Disordered" evidence="1">
    <location>
        <begin position="479"/>
        <end position="513"/>
    </location>
</feature>